<gene>
    <name evidence="1" type="ORF">PCOR1329_LOCUS68098</name>
</gene>
<accession>A0ABN9WP49</accession>
<dbReference type="Proteomes" id="UP001189429">
    <property type="component" value="Unassembled WGS sequence"/>
</dbReference>
<dbReference type="EMBL" id="CAUYUJ010018860">
    <property type="protein sequence ID" value="CAK0886857.1"/>
    <property type="molecule type" value="Genomic_DNA"/>
</dbReference>
<evidence type="ECO:0000313" key="1">
    <source>
        <dbReference type="EMBL" id="CAK0886857.1"/>
    </source>
</evidence>
<comment type="caution">
    <text evidence="1">The sequence shown here is derived from an EMBL/GenBank/DDBJ whole genome shotgun (WGS) entry which is preliminary data.</text>
</comment>
<evidence type="ECO:0000313" key="2">
    <source>
        <dbReference type="Proteomes" id="UP001189429"/>
    </source>
</evidence>
<sequence length="164" mass="16878">MSFNDHVSVLKDGGFPLVGCGCAEFTCNGGPCFALSAKYCCFSIGIGWKAAAAAAAAGVAANEVTGSKGATAAAALIAAKAVDMTDDSALDINFCDPAYDEERGCCECNLKLLTCYYELQCPPSGDIGCALCGLRCCDSDTTQTAFEKAAYGDGEAPLQQDMEE</sequence>
<name>A0ABN9WP49_9DINO</name>
<proteinExistence type="predicted"/>
<protein>
    <submittedName>
        <fullName evidence="1">Uncharacterized protein</fullName>
    </submittedName>
</protein>
<organism evidence="1 2">
    <name type="scientific">Prorocentrum cordatum</name>
    <dbReference type="NCBI Taxonomy" id="2364126"/>
    <lineage>
        <taxon>Eukaryota</taxon>
        <taxon>Sar</taxon>
        <taxon>Alveolata</taxon>
        <taxon>Dinophyceae</taxon>
        <taxon>Prorocentrales</taxon>
        <taxon>Prorocentraceae</taxon>
        <taxon>Prorocentrum</taxon>
    </lineage>
</organism>
<keyword evidence="2" id="KW-1185">Reference proteome</keyword>
<reference evidence="1" key="1">
    <citation type="submission" date="2023-10" db="EMBL/GenBank/DDBJ databases">
        <authorList>
            <person name="Chen Y."/>
            <person name="Shah S."/>
            <person name="Dougan E. K."/>
            <person name="Thang M."/>
            <person name="Chan C."/>
        </authorList>
    </citation>
    <scope>NUCLEOTIDE SEQUENCE [LARGE SCALE GENOMIC DNA]</scope>
</reference>